<keyword evidence="9" id="KW-0812">Transmembrane</keyword>
<evidence type="ECO:0000256" key="7">
    <source>
        <dbReference type="ARBA" id="ARBA00023136"/>
    </source>
</evidence>
<feature type="region of interest" description="Disordered" evidence="8">
    <location>
        <begin position="222"/>
        <end position="245"/>
    </location>
</feature>
<evidence type="ECO:0000256" key="5">
    <source>
        <dbReference type="ARBA" id="ARBA00022801"/>
    </source>
</evidence>
<reference evidence="12" key="1">
    <citation type="submission" date="2018-05" db="EMBL/GenBank/DDBJ databases">
        <authorList>
            <person name="Pedro S.L.S."/>
            <person name="Freitas R.C."/>
            <person name="Barreto A.S."/>
            <person name="Lima A.O.S."/>
        </authorList>
    </citation>
    <scope>NUCLEOTIDE SEQUENCE</scope>
    <source>
        <strain evidence="12">BP203</strain>
        <tissue evidence="12">Muscle</tissue>
    </source>
</reference>
<feature type="domain" description="Tyrosine-protein phosphatase" evidence="10">
    <location>
        <begin position="1"/>
        <end position="72"/>
    </location>
</feature>
<keyword evidence="13" id="KW-1185">Reference proteome</keyword>
<proteinExistence type="inferred from homology"/>
<keyword evidence="6" id="KW-0904">Protein phosphatase</keyword>
<dbReference type="PANTHER" id="PTHR46047">
    <property type="entry name" value="TYROSINE-PROTEIN PHOSPHATASE NON-RECEPTOR TYPE 61F"/>
    <property type="match status" value="1"/>
</dbReference>
<dbReference type="InterPro" id="IPR000242">
    <property type="entry name" value="PTP_cat"/>
</dbReference>
<evidence type="ECO:0000259" key="10">
    <source>
        <dbReference type="PROSITE" id="PS50055"/>
    </source>
</evidence>
<feature type="domain" description="Tyrosine specific protein phosphatases" evidence="11">
    <location>
        <begin position="1"/>
        <end position="63"/>
    </location>
</feature>
<organism evidence="12 13">
    <name type="scientific">Pontoporia blainvillei</name>
    <name type="common">Franciscana</name>
    <name type="synonym">Delphinus blainvillei</name>
    <dbReference type="NCBI Taxonomy" id="48723"/>
    <lineage>
        <taxon>Eukaryota</taxon>
        <taxon>Metazoa</taxon>
        <taxon>Chordata</taxon>
        <taxon>Craniata</taxon>
        <taxon>Vertebrata</taxon>
        <taxon>Euteleostomi</taxon>
        <taxon>Mammalia</taxon>
        <taxon>Eutheria</taxon>
        <taxon>Laurasiatheria</taxon>
        <taxon>Artiodactyla</taxon>
        <taxon>Whippomorpha</taxon>
        <taxon>Cetacea</taxon>
        <taxon>Odontoceti</taxon>
        <taxon>Pontoporiidae</taxon>
        <taxon>Pontoporia</taxon>
    </lineage>
</organism>
<keyword evidence="5" id="KW-0378">Hydrolase</keyword>
<dbReference type="Gene3D" id="3.90.190.10">
    <property type="entry name" value="Protein tyrosine phosphatase superfamily"/>
    <property type="match status" value="1"/>
</dbReference>
<evidence type="ECO:0000256" key="6">
    <source>
        <dbReference type="ARBA" id="ARBA00022912"/>
    </source>
</evidence>
<dbReference type="PROSITE" id="PS50056">
    <property type="entry name" value="TYR_PHOSPHATASE_2"/>
    <property type="match status" value="1"/>
</dbReference>
<sequence>MEYGPIVVHCSAGIGRSGTFCLADTCLLLMDKRKDPSSVDIKKVLLEMRKFRMGLIQTADQLRFSYLAVIEGAKFIMGDSSVQEQWKELSHEDLEPPPEHIPPPPRPPKRILEPHNGKCKEFFANHQWVTAETEEVKEDGAVKEETRTLLNAPCSLESASQDTEVRRRVTGAGPDQGEPSPPKEEQDQAPTHWKPFLVNVCVATVLTAGAYLCYRFLLDSHTQSDPHPPTVRPCPLNGGEGRRTA</sequence>
<dbReference type="PRINTS" id="PR00700">
    <property type="entry name" value="PRTYPHPHTASE"/>
</dbReference>
<evidence type="ECO:0000256" key="8">
    <source>
        <dbReference type="SAM" id="MobiDB-lite"/>
    </source>
</evidence>
<comment type="subcellular location">
    <subcellularLocation>
        <location evidence="1">Endomembrane system</location>
    </subcellularLocation>
</comment>
<comment type="similarity">
    <text evidence="2">Belongs to the protein-tyrosine phosphatase family. Non-receptor class 1 subfamily.</text>
</comment>
<evidence type="ECO:0000256" key="4">
    <source>
        <dbReference type="ARBA" id="ARBA00022553"/>
    </source>
</evidence>
<feature type="region of interest" description="Disordered" evidence="8">
    <location>
        <begin position="86"/>
        <end position="112"/>
    </location>
</feature>
<dbReference type="InterPro" id="IPR000387">
    <property type="entry name" value="Tyr_Pase_dom"/>
</dbReference>
<evidence type="ECO:0000259" key="11">
    <source>
        <dbReference type="PROSITE" id="PS50056"/>
    </source>
</evidence>
<dbReference type="InterPro" id="IPR016130">
    <property type="entry name" value="Tyr_Pase_AS"/>
</dbReference>
<evidence type="ECO:0000256" key="1">
    <source>
        <dbReference type="ARBA" id="ARBA00004308"/>
    </source>
</evidence>
<dbReference type="SMART" id="SM00404">
    <property type="entry name" value="PTPc_motif"/>
    <property type="match status" value="1"/>
</dbReference>
<name>A0ABX0S2Z0_PONBL</name>
<dbReference type="Proteomes" id="UP001165941">
    <property type="component" value="Unassembled WGS sequence"/>
</dbReference>
<dbReference type="SUPFAM" id="SSF52799">
    <property type="entry name" value="(Phosphotyrosine protein) phosphatases II"/>
    <property type="match status" value="1"/>
</dbReference>
<evidence type="ECO:0000256" key="2">
    <source>
        <dbReference type="ARBA" id="ARBA00009701"/>
    </source>
</evidence>
<dbReference type="Pfam" id="PF00102">
    <property type="entry name" value="Y_phosphatase"/>
    <property type="match status" value="1"/>
</dbReference>
<dbReference type="EMBL" id="PGGH01035229">
    <property type="protein sequence ID" value="NIG58369.1"/>
    <property type="molecule type" value="Genomic_DNA"/>
</dbReference>
<dbReference type="EC" id="3.1.3.48" evidence="3"/>
<comment type="caution">
    <text evidence="12">The sequence shown here is derived from an EMBL/GenBank/DDBJ whole genome shotgun (WGS) entry which is preliminary data.</text>
</comment>
<dbReference type="InterPro" id="IPR029021">
    <property type="entry name" value="Prot-tyrosine_phosphatase-like"/>
</dbReference>
<dbReference type="PANTHER" id="PTHR46047:SF2">
    <property type="entry name" value="TYROSINE-PROTEIN PHOSPHATASE NON-RECEPTOR TYPE 1"/>
    <property type="match status" value="1"/>
</dbReference>
<keyword evidence="4" id="KW-0597">Phosphoprotein</keyword>
<dbReference type="InterPro" id="IPR003595">
    <property type="entry name" value="Tyr_Pase_cat"/>
</dbReference>
<keyword evidence="7 9" id="KW-0472">Membrane</keyword>
<dbReference type="InterPro" id="IPR051985">
    <property type="entry name" value="NR_tyrosine_phosphatase"/>
</dbReference>
<gene>
    <name evidence="12" type="ORF">BU61_1121</name>
</gene>
<dbReference type="PROSITE" id="PS50055">
    <property type="entry name" value="TYR_PHOSPHATASE_PTP"/>
    <property type="match status" value="1"/>
</dbReference>
<keyword evidence="9" id="KW-1133">Transmembrane helix</keyword>
<dbReference type="PROSITE" id="PS00383">
    <property type="entry name" value="TYR_PHOSPHATASE_1"/>
    <property type="match status" value="1"/>
</dbReference>
<feature type="transmembrane region" description="Helical" evidence="9">
    <location>
        <begin position="196"/>
        <end position="214"/>
    </location>
</feature>
<evidence type="ECO:0000313" key="13">
    <source>
        <dbReference type="Proteomes" id="UP001165941"/>
    </source>
</evidence>
<feature type="region of interest" description="Disordered" evidence="8">
    <location>
        <begin position="148"/>
        <end position="190"/>
    </location>
</feature>
<evidence type="ECO:0000256" key="9">
    <source>
        <dbReference type="SAM" id="Phobius"/>
    </source>
</evidence>
<evidence type="ECO:0000256" key="3">
    <source>
        <dbReference type="ARBA" id="ARBA00013064"/>
    </source>
</evidence>
<evidence type="ECO:0000313" key="12">
    <source>
        <dbReference type="EMBL" id="NIG58369.1"/>
    </source>
</evidence>
<accession>A0ABX0S2Z0</accession>
<protein>
    <recommendedName>
        <fullName evidence="3">protein-tyrosine-phosphatase</fullName>
        <ecNumber evidence="3">3.1.3.48</ecNumber>
    </recommendedName>
</protein>
<feature type="compositionally biased region" description="Basic and acidic residues" evidence="8">
    <location>
        <begin position="86"/>
        <end position="98"/>
    </location>
</feature>